<accession>A0A284S4F1</accession>
<protein>
    <submittedName>
        <fullName evidence="1">Uncharacterized protein</fullName>
    </submittedName>
</protein>
<dbReference type="OrthoDB" id="3541472at2759"/>
<dbReference type="Proteomes" id="UP000219338">
    <property type="component" value="Unassembled WGS sequence"/>
</dbReference>
<dbReference type="SUPFAM" id="SSF52047">
    <property type="entry name" value="RNI-like"/>
    <property type="match status" value="1"/>
</dbReference>
<dbReference type="EMBL" id="FUEG01000031">
    <property type="protein sequence ID" value="SJL15898.1"/>
    <property type="molecule type" value="Genomic_DNA"/>
</dbReference>
<reference evidence="2" key="1">
    <citation type="journal article" date="2017" name="Nat. Ecol. Evol.">
        <title>Genome expansion and lineage-specific genetic innovations in the forest pathogenic fungi Armillaria.</title>
        <authorList>
            <person name="Sipos G."/>
            <person name="Prasanna A.N."/>
            <person name="Walter M.C."/>
            <person name="O'Connor E."/>
            <person name="Balint B."/>
            <person name="Krizsan K."/>
            <person name="Kiss B."/>
            <person name="Hess J."/>
            <person name="Varga T."/>
            <person name="Slot J."/>
            <person name="Riley R."/>
            <person name="Boka B."/>
            <person name="Rigling D."/>
            <person name="Barry K."/>
            <person name="Lee J."/>
            <person name="Mihaltcheva S."/>
            <person name="LaButti K."/>
            <person name="Lipzen A."/>
            <person name="Waldron R."/>
            <person name="Moloney N.M."/>
            <person name="Sperisen C."/>
            <person name="Kredics L."/>
            <person name="Vagvoelgyi C."/>
            <person name="Patrignani A."/>
            <person name="Fitzpatrick D."/>
            <person name="Nagy I."/>
            <person name="Doyle S."/>
            <person name="Anderson J.B."/>
            <person name="Grigoriev I.V."/>
            <person name="Gueldener U."/>
            <person name="Muensterkoetter M."/>
            <person name="Nagy L.G."/>
        </authorList>
    </citation>
    <scope>NUCLEOTIDE SEQUENCE [LARGE SCALE GENOMIC DNA]</scope>
    <source>
        <strain evidence="2">C18/9</strain>
    </source>
</reference>
<dbReference type="AlphaFoldDB" id="A0A284S4F1"/>
<sequence length="289" mass="33057">MTLLLYCPSLYSLFSAFAEGTHSSVQEVILAGNDLSLEPSTIPALIPYFWNLSEFIIPDGFNVPDEFWNALLDAQVHLHYVTSCDSRLTDLFLNYLKGYHGLKELHLCPVSTNTQNIPDEIHTQFFRCRIIPAHVSNLTSVVVQSEYAGSWCFDVPMLEALLLCTNLVYIGISVDQGRAQVKGNENVITNLMENVQHWHHLEQLKIGTPILNDTTVHSPTSDDYNLKKHVCSDIVICITGFQFTDLTPQMFKLRIDTDSQWNFWLCLQEFELPFYTFFPCSSYMERISI</sequence>
<keyword evidence="2" id="KW-1185">Reference proteome</keyword>
<gene>
    <name evidence="1" type="ORF">ARMOST_19406</name>
</gene>
<evidence type="ECO:0000313" key="2">
    <source>
        <dbReference type="Proteomes" id="UP000219338"/>
    </source>
</evidence>
<name>A0A284S4F1_ARMOS</name>
<evidence type="ECO:0000313" key="1">
    <source>
        <dbReference type="EMBL" id="SJL15898.1"/>
    </source>
</evidence>
<proteinExistence type="predicted"/>
<organism evidence="1 2">
    <name type="scientific">Armillaria ostoyae</name>
    <name type="common">Armillaria root rot fungus</name>
    <dbReference type="NCBI Taxonomy" id="47428"/>
    <lineage>
        <taxon>Eukaryota</taxon>
        <taxon>Fungi</taxon>
        <taxon>Dikarya</taxon>
        <taxon>Basidiomycota</taxon>
        <taxon>Agaricomycotina</taxon>
        <taxon>Agaricomycetes</taxon>
        <taxon>Agaricomycetidae</taxon>
        <taxon>Agaricales</taxon>
        <taxon>Marasmiineae</taxon>
        <taxon>Physalacriaceae</taxon>
        <taxon>Armillaria</taxon>
    </lineage>
</organism>